<dbReference type="InterPro" id="IPR001525">
    <property type="entry name" value="C5_MeTfrase"/>
</dbReference>
<evidence type="ECO:0000313" key="4">
    <source>
        <dbReference type="EMBL" id="SVC05072.1"/>
    </source>
</evidence>
<dbReference type="SUPFAM" id="SSF53335">
    <property type="entry name" value="S-adenosyl-L-methionine-dependent methyltransferases"/>
    <property type="match status" value="1"/>
</dbReference>
<dbReference type="PROSITE" id="PS00094">
    <property type="entry name" value="C5_MTASE_1"/>
    <property type="match status" value="1"/>
</dbReference>
<dbReference type="InterPro" id="IPR029063">
    <property type="entry name" value="SAM-dependent_MTases_sf"/>
</dbReference>
<dbReference type="InterPro" id="IPR018117">
    <property type="entry name" value="C5_DNA_meth_AS"/>
</dbReference>
<evidence type="ECO:0000256" key="2">
    <source>
        <dbReference type="ARBA" id="ARBA00022679"/>
    </source>
</evidence>
<dbReference type="AlphaFoldDB" id="A0A382J0W9"/>
<reference evidence="4" key="1">
    <citation type="submission" date="2018-05" db="EMBL/GenBank/DDBJ databases">
        <authorList>
            <person name="Lanie J.A."/>
            <person name="Ng W.-L."/>
            <person name="Kazmierczak K.M."/>
            <person name="Andrzejewski T.M."/>
            <person name="Davidsen T.M."/>
            <person name="Wayne K.J."/>
            <person name="Tettelin H."/>
            <person name="Glass J.I."/>
            <person name="Rusch D."/>
            <person name="Podicherti R."/>
            <person name="Tsui H.-C.T."/>
            <person name="Winkler M.E."/>
        </authorList>
    </citation>
    <scope>NUCLEOTIDE SEQUENCE</scope>
</reference>
<name>A0A382J0W9_9ZZZZ</name>
<keyword evidence="3" id="KW-0949">S-adenosyl-L-methionine</keyword>
<dbReference type="GO" id="GO:0032259">
    <property type="term" value="P:methylation"/>
    <property type="evidence" value="ECO:0007669"/>
    <property type="project" value="UniProtKB-KW"/>
</dbReference>
<dbReference type="EMBL" id="UINC01070712">
    <property type="protein sequence ID" value="SVC05072.1"/>
    <property type="molecule type" value="Genomic_DNA"/>
</dbReference>
<evidence type="ECO:0000256" key="1">
    <source>
        <dbReference type="ARBA" id="ARBA00022603"/>
    </source>
</evidence>
<sequence>MSLGLQWAGFEHLTGIEKSEMAAETYFHNFHRSGDPDKAWADHLGFVQNKDYLNQAKRGVVAAGVEEVLKDDATMQWLKAQEVDVLVGGPPCQGFSMA</sequence>
<organism evidence="4">
    <name type="scientific">marine metagenome</name>
    <dbReference type="NCBI Taxonomy" id="408172"/>
    <lineage>
        <taxon>unclassified sequences</taxon>
        <taxon>metagenomes</taxon>
        <taxon>ecological metagenomes</taxon>
    </lineage>
</organism>
<protein>
    <recommendedName>
        <fullName evidence="5">DNA (cytosine-5-)-methyltransferase</fullName>
    </recommendedName>
</protein>
<evidence type="ECO:0000256" key="3">
    <source>
        <dbReference type="ARBA" id="ARBA00022691"/>
    </source>
</evidence>
<accession>A0A382J0W9</accession>
<gene>
    <name evidence="4" type="ORF">METZ01_LOCUS257926</name>
</gene>
<evidence type="ECO:0008006" key="5">
    <source>
        <dbReference type="Google" id="ProtNLM"/>
    </source>
</evidence>
<dbReference type="Gene3D" id="3.40.50.150">
    <property type="entry name" value="Vaccinia Virus protein VP39"/>
    <property type="match status" value="1"/>
</dbReference>
<dbReference type="Pfam" id="PF00145">
    <property type="entry name" value="DNA_methylase"/>
    <property type="match status" value="1"/>
</dbReference>
<feature type="non-terminal residue" evidence="4">
    <location>
        <position position="98"/>
    </location>
</feature>
<keyword evidence="1" id="KW-0489">Methyltransferase</keyword>
<dbReference type="GO" id="GO:0008168">
    <property type="term" value="F:methyltransferase activity"/>
    <property type="evidence" value="ECO:0007669"/>
    <property type="project" value="UniProtKB-KW"/>
</dbReference>
<proteinExistence type="predicted"/>
<keyword evidence="2" id="KW-0808">Transferase</keyword>